<evidence type="ECO:0000256" key="5">
    <source>
        <dbReference type="SAM" id="Coils"/>
    </source>
</evidence>
<dbReference type="GO" id="GO:0030286">
    <property type="term" value="C:dynein complex"/>
    <property type="evidence" value="ECO:0007669"/>
    <property type="project" value="UniProtKB-KW"/>
</dbReference>
<evidence type="ECO:0000256" key="3">
    <source>
        <dbReference type="ARBA" id="ARBA00023175"/>
    </source>
</evidence>
<dbReference type="GO" id="GO:0045504">
    <property type="term" value="F:dynein heavy chain binding"/>
    <property type="evidence" value="ECO:0007669"/>
    <property type="project" value="TreeGrafter"/>
</dbReference>
<dbReference type="PANTHER" id="PTHR13183:SF0">
    <property type="entry name" value="AXONEMAL DYNEIN LIGHT INTERMEDIATE POLYPEPTIDE 1"/>
    <property type="match status" value="1"/>
</dbReference>
<proteinExistence type="inferred from homology"/>
<reference evidence="8" key="1">
    <citation type="submission" date="2025-08" db="UniProtKB">
        <authorList>
            <consortium name="RefSeq"/>
        </authorList>
    </citation>
    <scope>IDENTIFICATION</scope>
    <source>
        <tissue evidence="8">Whole body</tissue>
    </source>
</reference>
<protein>
    <submittedName>
        <fullName evidence="8">33 kDa inner dynein arm light chain, axonemal-like</fullName>
    </submittedName>
</protein>
<feature type="compositionally biased region" description="Basic and acidic residues" evidence="6">
    <location>
        <begin position="27"/>
        <end position="41"/>
    </location>
</feature>
<dbReference type="AlphaFoldDB" id="A0A8B8FS79"/>
<dbReference type="GeneID" id="112685956"/>
<dbReference type="Proteomes" id="UP000694846">
    <property type="component" value="Unplaced"/>
</dbReference>
<evidence type="ECO:0000256" key="1">
    <source>
        <dbReference type="ARBA" id="ARBA00023017"/>
    </source>
</evidence>
<evidence type="ECO:0000256" key="6">
    <source>
        <dbReference type="SAM" id="MobiDB-lite"/>
    </source>
</evidence>
<evidence type="ECO:0000256" key="4">
    <source>
        <dbReference type="ARBA" id="ARBA00038114"/>
    </source>
</evidence>
<organism evidence="7 8">
    <name type="scientific">Sipha flava</name>
    <name type="common">yellow sugarcane aphid</name>
    <dbReference type="NCBI Taxonomy" id="143950"/>
    <lineage>
        <taxon>Eukaryota</taxon>
        <taxon>Metazoa</taxon>
        <taxon>Ecdysozoa</taxon>
        <taxon>Arthropoda</taxon>
        <taxon>Hexapoda</taxon>
        <taxon>Insecta</taxon>
        <taxon>Pterygota</taxon>
        <taxon>Neoptera</taxon>
        <taxon>Paraneoptera</taxon>
        <taxon>Hemiptera</taxon>
        <taxon>Sternorrhyncha</taxon>
        <taxon>Aphidomorpha</taxon>
        <taxon>Aphidoidea</taxon>
        <taxon>Aphididae</taxon>
        <taxon>Sipha</taxon>
    </lineage>
</organism>
<feature type="region of interest" description="Disordered" evidence="6">
    <location>
        <begin position="23"/>
        <end position="42"/>
    </location>
</feature>
<dbReference type="InterPro" id="IPR019347">
    <property type="entry name" value="Axonemal_dynein_light_chain"/>
</dbReference>
<dbReference type="OrthoDB" id="1927454at2759"/>
<keyword evidence="2 5" id="KW-0175">Coiled coil</keyword>
<dbReference type="GO" id="GO:0005930">
    <property type="term" value="C:axoneme"/>
    <property type="evidence" value="ECO:0007669"/>
    <property type="project" value="TreeGrafter"/>
</dbReference>
<keyword evidence="3" id="KW-0505">Motor protein</keyword>
<evidence type="ECO:0000256" key="2">
    <source>
        <dbReference type="ARBA" id="ARBA00023054"/>
    </source>
</evidence>
<keyword evidence="7" id="KW-1185">Reference proteome</keyword>
<keyword evidence="1" id="KW-0243">Dynein</keyword>
<evidence type="ECO:0000313" key="7">
    <source>
        <dbReference type="Proteomes" id="UP000694846"/>
    </source>
</evidence>
<gene>
    <name evidence="8" type="primary">LOC112685956</name>
</gene>
<comment type="similarity">
    <text evidence="4">Belongs to the inner dynein arm light chain family.</text>
</comment>
<feature type="coiled-coil region" evidence="5">
    <location>
        <begin position="176"/>
        <end position="242"/>
    </location>
</feature>
<dbReference type="PANTHER" id="PTHR13183">
    <property type="entry name" value="AXONEMAL INNER ARM DYNEIN LIGHT CHAIN 28"/>
    <property type="match status" value="1"/>
</dbReference>
<evidence type="ECO:0000313" key="8">
    <source>
        <dbReference type="RefSeq" id="XP_025413814.1"/>
    </source>
</evidence>
<dbReference type="Pfam" id="PF10211">
    <property type="entry name" value="Ax_dynein_light"/>
    <property type="match status" value="1"/>
</dbReference>
<sequence length="254" mass="29523">MDADKEVLPPKVNLVRFGKPELLTRSTETKTDKTKSTEKNDCSLTSDVNNETLKCSDVLDRMQMTRKWEKNGECYQQKLSTHPGTKMDVKNLNEKLDMYLKQFNAREVGICPIKEQLYLQCFNEIIRQVTIECPEQGNLLIRLRDEMKITIDGYRKLHESVMAKGIRKVLLSEKQKSDSETIVQQHISENEKLEAELAEKIKMTQKLVRDMADAREEQAIRNAKESNDLKEEIKILKEVQERHIALYPKEHSTA</sequence>
<accession>A0A8B8FS79</accession>
<dbReference type="RefSeq" id="XP_025413814.1">
    <property type="nucleotide sequence ID" value="XM_025558029.1"/>
</dbReference>
<name>A0A8B8FS79_9HEMI</name>